<proteinExistence type="predicted"/>
<accession>A0AAP2DHL6</accession>
<organism evidence="2 3">
    <name type="scientific">Chryseosolibacter histidini</name>
    <dbReference type="NCBI Taxonomy" id="2782349"/>
    <lineage>
        <taxon>Bacteria</taxon>
        <taxon>Pseudomonadati</taxon>
        <taxon>Bacteroidota</taxon>
        <taxon>Cytophagia</taxon>
        <taxon>Cytophagales</taxon>
        <taxon>Chryseotaleaceae</taxon>
        <taxon>Chryseosolibacter</taxon>
    </lineage>
</organism>
<dbReference type="EMBL" id="JAHESF010000004">
    <property type="protein sequence ID" value="MBT1696431.1"/>
    <property type="molecule type" value="Genomic_DNA"/>
</dbReference>
<evidence type="ECO:0000313" key="3">
    <source>
        <dbReference type="Proteomes" id="UP001319200"/>
    </source>
</evidence>
<evidence type="ECO:0000313" key="2">
    <source>
        <dbReference type="EMBL" id="MBT1696431.1"/>
    </source>
</evidence>
<protein>
    <submittedName>
        <fullName evidence="2">Uncharacterized protein</fullName>
    </submittedName>
</protein>
<dbReference type="RefSeq" id="WP_254161713.1">
    <property type="nucleotide sequence ID" value="NZ_JAHESF010000004.1"/>
</dbReference>
<feature type="coiled-coil region" evidence="1">
    <location>
        <begin position="47"/>
        <end position="168"/>
    </location>
</feature>
<reference evidence="2 3" key="1">
    <citation type="submission" date="2021-05" db="EMBL/GenBank/DDBJ databases">
        <title>A Polyphasic approach of four new species of the genus Ohtaekwangia: Ohtaekwangia histidinii sp. nov., Ohtaekwangia cretensis sp. nov., Ohtaekwangia indiensis sp. nov., Ohtaekwangia reichenbachii sp. nov. from diverse environment.</title>
        <authorList>
            <person name="Octaviana S."/>
        </authorList>
    </citation>
    <scope>NUCLEOTIDE SEQUENCE [LARGE SCALE GENOMIC DNA]</scope>
    <source>
        <strain evidence="2 3">PWU4</strain>
    </source>
</reference>
<comment type="caution">
    <text evidence="2">The sequence shown here is derived from an EMBL/GenBank/DDBJ whole genome shotgun (WGS) entry which is preliminary data.</text>
</comment>
<sequence>MMSTWSSSKTQAVVTTALLVASLFWLLNTKRVNRSLEGGLNNERLRSEALLSEKLLLEKDLDKFKNQLFALKDKNDALNNVVQATEARLKARESEYDRMKRQNLSLQQVKKQREELIALQKDLERQLEDMKLSYTTLQAQHQELNNTVALLQERNRLLNDELNKAMLAAIDQSQLQAVKGKHERLTVSARRTKKLIANFEVPAGLRNLSFRVVDPQGRPLDADEGTIASNVLNTDENYVASTDGSGTSAKPQKVQVVYIPKRKLKAGVYRVEILSENLYAGSLNVKLR</sequence>
<gene>
    <name evidence="2" type="ORF">KK083_06065</name>
</gene>
<dbReference type="Proteomes" id="UP001319200">
    <property type="component" value="Unassembled WGS sequence"/>
</dbReference>
<evidence type="ECO:0000256" key="1">
    <source>
        <dbReference type="SAM" id="Coils"/>
    </source>
</evidence>
<name>A0AAP2DHL6_9BACT</name>
<dbReference type="AlphaFoldDB" id="A0AAP2DHL6"/>
<keyword evidence="1" id="KW-0175">Coiled coil</keyword>
<keyword evidence="3" id="KW-1185">Reference proteome</keyword>